<dbReference type="KEGG" id="phn:PAEH1_11205"/>
<accession>A0A1U9K1R6</accession>
<dbReference type="EMBL" id="CP019697">
    <property type="protein sequence ID" value="AQS51968.1"/>
    <property type="molecule type" value="Genomic_DNA"/>
</dbReference>
<dbReference type="OrthoDB" id="8689618at2"/>
<evidence type="ECO:0000313" key="2">
    <source>
        <dbReference type="Proteomes" id="UP000189369"/>
    </source>
</evidence>
<protein>
    <recommendedName>
        <fullName evidence="3">FAD-binding PCMH-type domain-containing protein</fullName>
    </recommendedName>
</protein>
<dbReference type="Proteomes" id="UP000189369">
    <property type="component" value="Chromosome"/>
</dbReference>
<gene>
    <name evidence="1" type="ORF">PAEH1_11205</name>
</gene>
<proteinExistence type="predicted"/>
<dbReference type="STRING" id="643674.PAEH1_11205"/>
<evidence type="ECO:0000313" key="1">
    <source>
        <dbReference type="EMBL" id="AQS51968.1"/>
    </source>
</evidence>
<organism evidence="1 2">
    <name type="scientific">Paenalcaligenes hominis</name>
    <dbReference type="NCBI Taxonomy" id="643674"/>
    <lineage>
        <taxon>Bacteria</taxon>
        <taxon>Pseudomonadati</taxon>
        <taxon>Pseudomonadota</taxon>
        <taxon>Betaproteobacteria</taxon>
        <taxon>Burkholderiales</taxon>
        <taxon>Alcaligenaceae</taxon>
        <taxon>Paenalcaligenes</taxon>
    </lineage>
</organism>
<evidence type="ECO:0008006" key="3">
    <source>
        <dbReference type="Google" id="ProtNLM"/>
    </source>
</evidence>
<reference evidence="1 2" key="1">
    <citation type="submission" date="2017-01" db="EMBL/GenBank/DDBJ databases">
        <title>Complete Genome Sequence of Paenalcaligenes hominis, Isolated from a paraplegic Patient with neurogenic bladder.</title>
        <authorList>
            <person name="Mukhopadhyay R."/>
            <person name="Joaquin J."/>
            <person name="Hogue R."/>
            <person name="Kilaru A."/>
            <person name="Jospin G."/>
            <person name="Mars K."/>
            <person name="Eisen J.A."/>
            <person name="Chaturvedi V."/>
        </authorList>
    </citation>
    <scope>NUCLEOTIDE SEQUENCE [LARGE SCALE GENOMIC DNA]</scope>
    <source>
        <strain evidence="1 2">15S00501</strain>
    </source>
</reference>
<dbReference type="AlphaFoldDB" id="A0A1U9K1R6"/>
<sequence>MQNPSRRAFLGGKAPELQPWDQFLLALGRKTQGSVRTLGANSQQALCTAQQSTDIHHARQLCQTFGVKLYVGQDLIPHEADLAPSLCLDLSYLNQLMPVNNKGNQWFMQAGVTMAQLREIGFTIPADIPDALWVAQWLGSPHYQSYALQHLAHSGLVHASLLMADGSVGSLGPFGVENTKPLNTATLRAVIPQLFQLAHSEWAQPLSVSEWPATYRLDIFNTSNPSLNLAHLLLGAGQDLGLLEWVVMDLTVWQAAPRRSSVPLIEPKTLIYAQELDAAVKKVFDPTELFITLRYS</sequence>
<name>A0A1U9K1R6_9BURK</name>